<feature type="domain" description="RNA polymerase sigma factor 70 region 4 type 2" evidence="8">
    <location>
        <begin position="121"/>
        <end position="167"/>
    </location>
</feature>
<dbReference type="InterPro" id="IPR013249">
    <property type="entry name" value="RNA_pol_sigma70_r4_t2"/>
</dbReference>
<feature type="region of interest" description="Disordered" evidence="6">
    <location>
        <begin position="1"/>
        <end position="21"/>
    </location>
</feature>
<dbReference type="SUPFAM" id="SSF88946">
    <property type="entry name" value="Sigma2 domain of RNA polymerase sigma factors"/>
    <property type="match status" value="1"/>
</dbReference>
<accession>A0ABZ2MIQ5</accession>
<dbReference type="InterPro" id="IPR039425">
    <property type="entry name" value="RNA_pol_sigma-70-like"/>
</dbReference>
<comment type="similarity">
    <text evidence="1">Belongs to the sigma-70 factor family. ECF subfamily.</text>
</comment>
<keyword evidence="2" id="KW-0805">Transcription regulation</keyword>
<dbReference type="RefSeq" id="WP_338750383.1">
    <property type="nucleotide sequence ID" value="NZ_CP144913.1"/>
</dbReference>
<evidence type="ECO:0000256" key="3">
    <source>
        <dbReference type="ARBA" id="ARBA00023082"/>
    </source>
</evidence>
<dbReference type="Gene3D" id="1.10.10.10">
    <property type="entry name" value="Winged helix-like DNA-binding domain superfamily/Winged helix DNA-binding domain"/>
    <property type="match status" value="1"/>
</dbReference>
<evidence type="ECO:0000259" key="7">
    <source>
        <dbReference type="Pfam" id="PF04542"/>
    </source>
</evidence>
<evidence type="ECO:0000256" key="5">
    <source>
        <dbReference type="ARBA" id="ARBA00023163"/>
    </source>
</evidence>
<reference evidence="9 10" key="1">
    <citation type="submission" date="2024-02" db="EMBL/GenBank/DDBJ databases">
        <title>Janibacter sp. nov., isolated from gut of marine sandworm.</title>
        <authorList>
            <person name="Kim B."/>
            <person name="Jun M.O."/>
            <person name="Shin N.-R."/>
        </authorList>
    </citation>
    <scope>NUCLEOTIDE SEQUENCE [LARGE SCALE GENOMIC DNA]</scope>
    <source>
        <strain evidence="9 10">A1S7</strain>
    </source>
</reference>
<evidence type="ECO:0000256" key="6">
    <source>
        <dbReference type="SAM" id="MobiDB-lite"/>
    </source>
</evidence>
<evidence type="ECO:0000313" key="9">
    <source>
        <dbReference type="EMBL" id="WXB76939.1"/>
    </source>
</evidence>
<evidence type="ECO:0000256" key="1">
    <source>
        <dbReference type="ARBA" id="ARBA00010641"/>
    </source>
</evidence>
<dbReference type="InterPro" id="IPR013324">
    <property type="entry name" value="RNA_pol_sigma_r3/r4-like"/>
</dbReference>
<dbReference type="InterPro" id="IPR014284">
    <property type="entry name" value="RNA_pol_sigma-70_dom"/>
</dbReference>
<evidence type="ECO:0000256" key="2">
    <source>
        <dbReference type="ARBA" id="ARBA00023015"/>
    </source>
</evidence>
<protein>
    <submittedName>
        <fullName evidence="9">Sigma-70 family RNA polymerase sigma factor</fullName>
    </submittedName>
</protein>
<dbReference type="SUPFAM" id="SSF88659">
    <property type="entry name" value="Sigma3 and sigma4 domains of RNA polymerase sigma factors"/>
    <property type="match status" value="1"/>
</dbReference>
<dbReference type="InterPro" id="IPR007627">
    <property type="entry name" value="RNA_pol_sigma70_r2"/>
</dbReference>
<dbReference type="Gene3D" id="1.10.1740.10">
    <property type="match status" value="1"/>
</dbReference>
<dbReference type="Proteomes" id="UP001382727">
    <property type="component" value="Chromosome"/>
</dbReference>
<keyword evidence="3" id="KW-0731">Sigma factor</keyword>
<proteinExistence type="inferred from homology"/>
<dbReference type="InterPro" id="IPR036388">
    <property type="entry name" value="WH-like_DNA-bd_sf"/>
</dbReference>
<gene>
    <name evidence="9" type="ORF">V1351_02435</name>
</gene>
<organism evidence="9 10">
    <name type="scientific">Janibacter alittae</name>
    <dbReference type="NCBI Taxonomy" id="3115209"/>
    <lineage>
        <taxon>Bacteria</taxon>
        <taxon>Bacillati</taxon>
        <taxon>Actinomycetota</taxon>
        <taxon>Actinomycetes</taxon>
        <taxon>Micrococcales</taxon>
        <taxon>Intrasporangiaceae</taxon>
        <taxon>Janibacter</taxon>
    </lineage>
</organism>
<dbReference type="InterPro" id="IPR013325">
    <property type="entry name" value="RNA_pol_sigma_r2"/>
</dbReference>
<feature type="domain" description="RNA polymerase sigma-70 region 2" evidence="7">
    <location>
        <begin position="28"/>
        <end position="93"/>
    </location>
</feature>
<dbReference type="PANTHER" id="PTHR43133:SF8">
    <property type="entry name" value="RNA POLYMERASE SIGMA FACTOR HI_1459-RELATED"/>
    <property type="match status" value="1"/>
</dbReference>
<dbReference type="EMBL" id="CP144913">
    <property type="protein sequence ID" value="WXB76939.1"/>
    <property type="molecule type" value="Genomic_DNA"/>
</dbReference>
<dbReference type="NCBIfam" id="TIGR02937">
    <property type="entry name" value="sigma70-ECF"/>
    <property type="match status" value="1"/>
</dbReference>
<dbReference type="Pfam" id="PF04542">
    <property type="entry name" value="Sigma70_r2"/>
    <property type="match status" value="1"/>
</dbReference>
<evidence type="ECO:0000313" key="10">
    <source>
        <dbReference type="Proteomes" id="UP001382727"/>
    </source>
</evidence>
<sequence>MPSSSGDAASRFPRSDGGAPKAPFELVVAEHGPRVLAICRSRLDAADVDDAWSETFLAALSAWPDLPPDLDVAAWLATVARRKCTDVHRARVRRRTDPVPELPEVPTQGAEAEDEGLWRHVARLPTKQRQVITYRYLGGLSHARIAGLVGGTEAASRRAASDGLKALREKEIR</sequence>
<keyword evidence="10" id="KW-1185">Reference proteome</keyword>
<keyword evidence="5" id="KW-0804">Transcription</keyword>
<name>A0ABZ2MIQ5_9MICO</name>
<dbReference type="PANTHER" id="PTHR43133">
    <property type="entry name" value="RNA POLYMERASE ECF-TYPE SIGMA FACTO"/>
    <property type="match status" value="1"/>
</dbReference>
<dbReference type="Pfam" id="PF08281">
    <property type="entry name" value="Sigma70_r4_2"/>
    <property type="match status" value="1"/>
</dbReference>
<keyword evidence="4" id="KW-0238">DNA-binding</keyword>
<evidence type="ECO:0000259" key="8">
    <source>
        <dbReference type="Pfam" id="PF08281"/>
    </source>
</evidence>
<evidence type="ECO:0000256" key="4">
    <source>
        <dbReference type="ARBA" id="ARBA00023125"/>
    </source>
</evidence>